<feature type="binding site" evidence="1">
    <location>
        <position position="41"/>
    </location>
    <ligand>
        <name>Mg(2+)</name>
        <dbReference type="ChEBI" id="CHEBI:18420"/>
        <label>1</label>
    </ligand>
</feature>
<feature type="binding site" evidence="1">
    <location>
        <position position="70"/>
    </location>
    <ligand>
        <name>Mg(2+)</name>
        <dbReference type="ChEBI" id="CHEBI:18420"/>
        <label>3</label>
    </ligand>
</feature>
<dbReference type="InterPro" id="IPR006283">
    <property type="entry name" value="ThiL-like"/>
</dbReference>
<proteinExistence type="inferred from homology"/>
<keyword evidence="4" id="KW-1185">Reference proteome</keyword>
<comment type="caution">
    <text evidence="1">Lacks conserved residue(s) required for the propagation of feature annotation.</text>
</comment>
<dbReference type="HAMAP" id="MF_02128">
    <property type="entry name" value="TMP_kinase"/>
    <property type="match status" value="1"/>
</dbReference>
<evidence type="ECO:0000313" key="3">
    <source>
        <dbReference type="EMBL" id="MBM9432865.1"/>
    </source>
</evidence>
<feature type="binding site" evidence="1">
    <location>
        <position position="39"/>
    </location>
    <ligand>
        <name>Mg(2+)</name>
        <dbReference type="ChEBI" id="CHEBI:18420"/>
        <label>4</label>
    </ligand>
</feature>
<keyword evidence="1" id="KW-0460">Magnesium</keyword>
<keyword evidence="1" id="KW-0067">ATP-binding</keyword>
<feature type="domain" description="PurM-like N-terminal" evidence="2">
    <location>
        <begin position="24"/>
        <end position="138"/>
    </location>
</feature>
<name>A0ABS2TDY2_9ACTO</name>
<dbReference type="InterPro" id="IPR036921">
    <property type="entry name" value="PurM-like_N_sf"/>
</dbReference>
<reference evidence="4" key="1">
    <citation type="submission" date="2021-02" db="EMBL/GenBank/DDBJ databases">
        <title>Leucobacter sp. CX169.</title>
        <authorList>
            <person name="Cheng Y."/>
        </authorList>
    </citation>
    <scope>NUCLEOTIDE SEQUENCE [LARGE SCALE GENOMIC DNA]</scope>
    <source>
        <strain evidence="4">JY899</strain>
    </source>
</reference>
<dbReference type="CDD" id="cd02194">
    <property type="entry name" value="ThiL"/>
    <property type="match status" value="1"/>
</dbReference>
<feature type="binding site" evidence="1">
    <location>
        <position position="70"/>
    </location>
    <ligand>
        <name>Mg(2+)</name>
        <dbReference type="ChEBI" id="CHEBI:18420"/>
        <label>4</label>
    </ligand>
</feature>
<evidence type="ECO:0000259" key="2">
    <source>
        <dbReference type="Pfam" id="PF00586"/>
    </source>
</evidence>
<dbReference type="SUPFAM" id="SSF55326">
    <property type="entry name" value="PurM N-terminal domain-like"/>
    <property type="match status" value="1"/>
</dbReference>
<comment type="miscellaneous">
    <text evidence="1">Reaction mechanism of ThiL seems to utilize a direct, inline transfer of the gamma-phosphate of ATP to TMP rather than a phosphorylated enzyme intermediate.</text>
</comment>
<feature type="binding site" evidence="1">
    <location>
        <position position="205"/>
    </location>
    <ligand>
        <name>Mg(2+)</name>
        <dbReference type="ChEBI" id="CHEBI:18420"/>
        <label>3</label>
    </ligand>
</feature>
<comment type="pathway">
    <text evidence="1">Cofactor biosynthesis; thiamine diphosphate biosynthesis; thiamine diphosphate from thiamine phosphate: step 1/1.</text>
</comment>
<feature type="binding site" evidence="1">
    <location>
        <position position="208"/>
    </location>
    <ligand>
        <name>Mg(2+)</name>
        <dbReference type="ChEBI" id="CHEBI:18420"/>
        <label>5</label>
    </ligand>
</feature>
<comment type="similarity">
    <text evidence="1">Belongs to the thiamine-monophosphate kinase family.</text>
</comment>
<feature type="binding site" evidence="1">
    <location>
        <position position="207"/>
    </location>
    <ligand>
        <name>ATP</name>
        <dbReference type="ChEBI" id="CHEBI:30616"/>
    </ligand>
</feature>
<dbReference type="InterPro" id="IPR016188">
    <property type="entry name" value="PurM-like_N"/>
</dbReference>
<comment type="caution">
    <text evidence="3">The sequence shown here is derived from an EMBL/GenBank/DDBJ whole genome shotgun (WGS) entry which is preliminary data.</text>
</comment>
<comment type="catalytic activity">
    <reaction evidence="1">
        <text>thiamine phosphate + ATP = thiamine diphosphate + ADP</text>
        <dbReference type="Rhea" id="RHEA:15913"/>
        <dbReference type="ChEBI" id="CHEBI:30616"/>
        <dbReference type="ChEBI" id="CHEBI:37575"/>
        <dbReference type="ChEBI" id="CHEBI:58937"/>
        <dbReference type="ChEBI" id="CHEBI:456216"/>
        <dbReference type="EC" id="2.7.4.16"/>
    </reaction>
</comment>
<feature type="binding site" evidence="1">
    <location>
        <position position="250"/>
    </location>
    <ligand>
        <name>substrate</name>
    </ligand>
</feature>
<sequence>MSEDEILRLIGRHLPHSTATVPTGDDSAILSPVGDIAVSTDILVEGVHFRTDWSTGADVGWRCVMQNVADAAAMGARPMSLVVALTIPDYVDPSWIEDFARGLGQACDHVAQQTGPIAIDGGDMSRGPVITASATVLGDMEGRTPILRSGAQPGERLVHCGNLGASAHGLALLTAGRSGSHTSLFTRPVPPVRQALTIPATAMMDVSDGLVRDCRRLASASGVAIDLDTELVRAASSPGVTLTEALTGGEDHGFLATVPDTCPPGWRTVGTVAVGHGVTVDGGQPDTLGGWDHFDTGS</sequence>
<evidence type="ECO:0000313" key="4">
    <source>
        <dbReference type="Proteomes" id="UP000705983"/>
    </source>
</evidence>
<gene>
    <name evidence="1 3" type="primary">thiL</name>
    <name evidence="3" type="ORF">JVW63_04005</name>
</gene>
<keyword evidence="1 3" id="KW-0418">Kinase</keyword>
<dbReference type="InterPro" id="IPR036676">
    <property type="entry name" value="PurM-like_C_sf"/>
</dbReference>
<dbReference type="PIRSF" id="PIRSF005303">
    <property type="entry name" value="Thiam_monoph_kin"/>
    <property type="match status" value="1"/>
</dbReference>
<accession>A0ABS2TDY2</accession>
<feature type="binding site" evidence="1">
    <location>
        <position position="41"/>
    </location>
    <ligand>
        <name>Mg(2+)</name>
        <dbReference type="ChEBI" id="CHEBI:18420"/>
        <label>2</label>
    </ligand>
</feature>
<dbReference type="Proteomes" id="UP000705983">
    <property type="component" value="Unassembled WGS sequence"/>
</dbReference>
<dbReference type="PANTHER" id="PTHR30270">
    <property type="entry name" value="THIAMINE-MONOPHOSPHATE KINASE"/>
    <property type="match status" value="1"/>
</dbReference>
<dbReference type="PANTHER" id="PTHR30270:SF0">
    <property type="entry name" value="THIAMINE-MONOPHOSPHATE KINASE"/>
    <property type="match status" value="1"/>
</dbReference>
<protein>
    <recommendedName>
        <fullName evidence="1">Thiamine-monophosphate kinase</fullName>
        <shortName evidence="1">TMP kinase</shortName>
        <shortName evidence="1">Thiamine-phosphate kinase</shortName>
        <ecNumber evidence="1">2.7.4.16</ecNumber>
    </recommendedName>
</protein>
<feature type="binding site" evidence="1">
    <location>
        <position position="26"/>
    </location>
    <ligand>
        <name>Mg(2+)</name>
        <dbReference type="ChEBI" id="CHEBI:18420"/>
        <label>3</label>
    </ligand>
</feature>
<comment type="function">
    <text evidence="1">Catalyzes the ATP-dependent phosphorylation of thiamine-monophosphate (TMP) to form thiamine-pyrophosphate (TPP), the active form of vitamin B1.</text>
</comment>
<feature type="binding site" evidence="1">
    <location>
        <begin position="122"/>
        <end position="123"/>
    </location>
    <ligand>
        <name>ATP</name>
        <dbReference type="ChEBI" id="CHEBI:30616"/>
    </ligand>
</feature>
<dbReference type="EC" id="2.7.4.16" evidence="1"/>
<dbReference type="SUPFAM" id="SSF56042">
    <property type="entry name" value="PurM C-terminal domain-like"/>
    <property type="match status" value="1"/>
</dbReference>
<dbReference type="Gene3D" id="3.30.1330.10">
    <property type="entry name" value="PurM-like, N-terminal domain"/>
    <property type="match status" value="1"/>
</dbReference>
<keyword evidence="1 3" id="KW-0808">Transferase</keyword>
<feature type="binding site" evidence="1">
    <location>
        <position position="148"/>
    </location>
    <ligand>
        <name>ATP</name>
        <dbReference type="ChEBI" id="CHEBI:30616"/>
    </ligand>
</feature>
<dbReference type="Pfam" id="PF00586">
    <property type="entry name" value="AIRS"/>
    <property type="match status" value="1"/>
</dbReference>
<dbReference type="NCBIfam" id="TIGR01379">
    <property type="entry name" value="thiL"/>
    <property type="match status" value="1"/>
</dbReference>
<feature type="binding site" evidence="1">
    <location>
        <position position="40"/>
    </location>
    <ligand>
        <name>Mg(2+)</name>
        <dbReference type="ChEBI" id="CHEBI:18420"/>
        <label>1</label>
    </ligand>
</feature>
<dbReference type="RefSeq" id="WP_187996259.1">
    <property type="nucleotide sequence ID" value="NZ_JACEXG010000002.1"/>
</dbReference>
<dbReference type="Gene3D" id="3.90.650.10">
    <property type="entry name" value="PurM-like C-terminal domain"/>
    <property type="match status" value="1"/>
</dbReference>
<feature type="binding site" evidence="1">
    <location>
        <position position="48"/>
    </location>
    <ligand>
        <name>substrate</name>
    </ligand>
</feature>
<evidence type="ECO:0000256" key="1">
    <source>
        <dbReference type="HAMAP-Rule" id="MF_02128"/>
    </source>
</evidence>
<dbReference type="EMBL" id="JAFFJS010000002">
    <property type="protein sequence ID" value="MBM9432865.1"/>
    <property type="molecule type" value="Genomic_DNA"/>
</dbReference>
<keyword evidence="1" id="KW-0479">Metal-binding</keyword>
<keyword evidence="1" id="KW-0784">Thiamine biosynthesis</keyword>
<dbReference type="GO" id="GO:0009030">
    <property type="term" value="F:thiamine-phosphate kinase activity"/>
    <property type="evidence" value="ECO:0007669"/>
    <property type="project" value="UniProtKB-EC"/>
</dbReference>
<feature type="binding site" evidence="1">
    <location>
        <position position="26"/>
    </location>
    <ligand>
        <name>Mg(2+)</name>
        <dbReference type="ChEBI" id="CHEBI:18420"/>
        <label>4</label>
    </ligand>
</feature>
<feature type="binding site" evidence="1">
    <location>
        <position position="123"/>
    </location>
    <ligand>
        <name>Mg(2+)</name>
        <dbReference type="ChEBI" id="CHEBI:18420"/>
        <label>1</label>
    </ligand>
</feature>
<feature type="binding site" evidence="1">
    <location>
        <position position="291"/>
    </location>
    <ligand>
        <name>substrate</name>
    </ligand>
</feature>
<organism evidence="3 4">
    <name type="scientific">Flaviflexus equikiangi</name>
    <dbReference type="NCBI Taxonomy" id="2758573"/>
    <lineage>
        <taxon>Bacteria</taxon>
        <taxon>Bacillati</taxon>
        <taxon>Actinomycetota</taxon>
        <taxon>Actinomycetes</taxon>
        <taxon>Actinomycetales</taxon>
        <taxon>Actinomycetaceae</taxon>
        <taxon>Flaviflexus</taxon>
    </lineage>
</organism>
<keyword evidence="1" id="KW-0547">Nucleotide-binding</keyword>
<feature type="binding site" evidence="1">
    <location>
        <position position="70"/>
    </location>
    <ligand>
        <name>Mg(2+)</name>
        <dbReference type="ChEBI" id="CHEBI:18420"/>
        <label>2</label>
    </ligand>
</feature>